<evidence type="ECO:0000313" key="1">
    <source>
        <dbReference type="EMBL" id="CAF1377832.1"/>
    </source>
</evidence>
<gene>
    <name evidence="2" type="ORF">GPM918_LOCUS32628</name>
    <name evidence="1" type="ORF">OVA965_LOCUS31973</name>
    <name evidence="4" type="ORF">SRO942_LOCUS33298</name>
    <name evidence="3" type="ORF">TMI583_LOCUS32819</name>
</gene>
<dbReference type="Proteomes" id="UP000663829">
    <property type="component" value="Unassembled WGS sequence"/>
</dbReference>
<proteinExistence type="predicted"/>
<evidence type="ECO:0000313" key="5">
    <source>
        <dbReference type="Proteomes" id="UP000663829"/>
    </source>
</evidence>
<dbReference type="EMBL" id="CAJOBA010046210">
    <property type="protein sequence ID" value="CAF4186517.1"/>
    <property type="molecule type" value="Genomic_DNA"/>
</dbReference>
<dbReference type="EMBL" id="CAJNOQ010016787">
    <property type="protein sequence ID" value="CAF1387493.1"/>
    <property type="molecule type" value="Genomic_DNA"/>
</dbReference>
<name>A0A815K1W0_9BILA</name>
<dbReference type="Proteomes" id="UP000682733">
    <property type="component" value="Unassembled WGS sequence"/>
</dbReference>
<comment type="caution">
    <text evidence="2">The sequence shown here is derived from an EMBL/GenBank/DDBJ whole genome shotgun (WGS) entry which is preliminary data.</text>
</comment>
<organism evidence="2 5">
    <name type="scientific">Didymodactylos carnosus</name>
    <dbReference type="NCBI Taxonomy" id="1234261"/>
    <lineage>
        <taxon>Eukaryota</taxon>
        <taxon>Metazoa</taxon>
        <taxon>Spiralia</taxon>
        <taxon>Gnathifera</taxon>
        <taxon>Rotifera</taxon>
        <taxon>Eurotatoria</taxon>
        <taxon>Bdelloidea</taxon>
        <taxon>Philodinida</taxon>
        <taxon>Philodinidae</taxon>
        <taxon>Didymodactylos</taxon>
    </lineage>
</organism>
<sequence length="110" mass="13089">MFRILQCPSKTERPLSMILYEKNDLRNALKNFEKTEQLIKSYYTNKKKYLFTTSTNKQIVNENFEETINEVCLKILTMNNNCLSRTKILHNVGCRYQKRGNLNLVLQSYN</sequence>
<dbReference type="AlphaFoldDB" id="A0A815K1W0"/>
<evidence type="ECO:0000313" key="2">
    <source>
        <dbReference type="EMBL" id="CAF1387493.1"/>
    </source>
</evidence>
<evidence type="ECO:0000313" key="4">
    <source>
        <dbReference type="EMBL" id="CAF4282286.1"/>
    </source>
</evidence>
<dbReference type="Proteomes" id="UP000677228">
    <property type="component" value="Unassembled WGS sequence"/>
</dbReference>
<protein>
    <submittedName>
        <fullName evidence="2">Uncharacterized protein</fullName>
    </submittedName>
</protein>
<dbReference type="Proteomes" id="UP000681722">
    <property type="component" value="Unassembled WGS sequence"/>
</dbReference>
<keyword evidence="5" id="KW-1185">Reference proteome</keyword>
<reference evidence="2" key="1">
    <citation type="submission" date="2021-02" db="EMBL/GenBank/DDBJ databases">
        <authorList>
            <person name="Nowell W R."/>
        </authorList>
    </citation>
    <scope>NUCLEOTIDE SEQUENCE</scope>
</reference>
<evidence type="ECO:0000313" key="3">
    <source>
        <dbReference type="EMBL" id="CAF4186517.1"/>
    </source>
</evidence>
<dbReference type="EMBL" id="CAJNOK010024524">
    <property type="protein sequence ID" value="CAF1377832.1"/>
    <property type="molecule type" value="Genomic_DNA"/>
</dbReference>
<dbReference type="EMBL" id="CAJOBC010082190">
    <property type="protein sequence ID" value="CAF4282286.1"/>
    <property type="molecule type" value="Genomic_DNA"/>
</dbReference>
<accession>A0A815K1W0</accession>